<gene>
    <name evidence="2" type="ORF">BECKH772A_GA0070896_101266</name>
    <name evidence="3" type="ORF">BECKH772B_GA0070898_101373</name>
    <name evidence="4" type="ORF">BECKH772C_GA0070978_101235</name>
</gene>
<evidence type="ECO:0000313" key="3">
    <source>
        <dbReference type="EMBL" id="VFJ98550.1"/>
    </source>
</evidence>
<evidence type="ECO:0000259" key="1">
    <source>
        <dbReference type="Pfam" id="PF18480"/>
    </source>
</evidence>
<proteinExistence type="predicted"/>
<evidence type="ECO:0000313" key="2">
    <source>
        <dbReference type="EMBL" id="VFJ97725.1"/>
    </source>
</evidence>
<name>A0A450UZ55_9GAMM</name>
<reference evidence="2" key="1">
    <citation type="submission" date="2019-02" db="EMBL/GenBank/DDBJ databases">
        <authorList>
            <person name="Gruber-Vodicka R. H."/>
            <person name="Seah K. B. B."/>
        </authorList>
    </citation>
    <scope>NUCLEOTIDE SEQUENCE</scope>
    <source>
        <strain evidence="4">BECK_SA2B12</strain>
        <strain evidence="2">BECK_SA2B15</strain>
        <strain evidence="3">BECK_SA2B20</strain>
    </source>
</reference>
<evidence type="ECO:0000313" key="4">
    <source>
        <dbReference type="EMBL" id="VFK03295.1"/>
    </source>
</evidence>
<dbReference type="EMBL" id="CAADFG010000126">
    <property type="protein sequence ID" value="VFJ97725.1"/>
    <property type="molecule type" value="Genomic_DNA"/>
</dbReference>
<dbReference type="AlphaFoldDB" id="A0A450UZ55"/>
<protein>
    <submittedName>
        <fullName evidence="2">Predicted nuclease, contains PIN domain, potential toxin-antitoxin system component</fullName>
    </submittedName>
</protein>
<feature type="domain" description="DUF5615" evidence="1">
    <location>
        <begin position="1"/>
        <end position="100"/>
    </location>
</feature>
<accession>A0A450UZ55</accession>
<dbReference type="Pfam" id="PF18480">
    <property type="entry name" value="DUF5615"/>
    <property type="match status" value="1"/>
</dbReference>
<organism evidence="2">
    <name type="scientific">Candidatus Kentrum eta</name>
    <dbReference type="NCBI Taxonomy" id="2126337"/>
    <lineage>
        <taxon>Bacteria</taxon>
        <taxon>Pseudomonadati</taxon>
        <taxon>Pseudomonadota</taxon>
        <taxon>Gammaproteobacteria</taxon>
        <taxon>Candidatus Kentrum</taxon>
    </lineage>
</organism>
<dbReference type="InterPro" id="IPR041049">
    <property type="entry name" value="DUF5615"/>
</dbReference>
<dbReference type="EMBL" id="CAADFJ010000123">
    <property type="protein sequence ID" value="VFK03295.1"/>
    <property type="molecule type" value="Genomic_DNA"/>
</dbReference>
<dbReference type="EMBL" id="CAADFI010000137">
    <property type="protein sequence ID" value="VFJ98550.1"/>
    <property type="molecule type" value="Genomic_DNA"/>
</dbReference>
<sequence length="117" mass="13229">MKLLFDENISFRLADWVAREFPESNHIDLVRMRGSTDSSIWEYAKAEGYIIVSKDNDFRQRSFLFGFPPKVIWLSVGNSGTKIIANCLLKNSEKIRIFANSSVDGLLVLNTSSGARP</sequence>